<feature type="transmembrane region" description="Helical" evidence="6">
    <location>
        <begin position="482"/>
        <end position="499"/>
    </location>
</feature>
<dbReference type="PROSITE" id="PS00061">
    <property type="entry name" value="ADH_SHORT"/>
    <property type="match status" value="1"/>
</dbReference>
<evidence type="ECO:0000256" key="3">
    <source>
        <dbReference type="ARBA" id="ARBA00022857"/>
    </source>
</evidence>
<dbReference type="Pfam" id="PF13561">
    <property type="entry name" value="adh_short_C2"/>
    <property type="match status" value="1"/>
</dbReference>
<comment type="subcellular location">
    <subcellularLocation>
        <location evidence="1">Membrane</location>
        <topology evidence="1">Multi-pass membrane protein</topology>
    </subcellularLocation>
</comment>
<dbReference type="CDD" id="cd05233">
    <property type="entry name" value="SDR_c"/>
    <property type="match status" value="1"/>
</dbReference>
<sequence length="602" mass="64694">MYRLVKRLLASRGASLSLADLNEAALRKVITTLPGSVPRHLGVAVDVRDPASVEAWIDKRVEKFGKLDGAVNMAGVLCPSHTSILETTVKDLNFVMSVNVNGVFNCLKSQIKALEKGGAIVSAASISGQVGLSNSSIYCASKAAVISLSTAAAKENGHLRINYVAPGVVYTPMSADHDPKRVGNRLMANAQRKMGNAHELATVIWFLLSQDASFVTGAVYNIDGGWITSGGFLTPVAGLLVANLPPPLPFRNGLPLALVVQQVLDEAAEEREELEAMTRVTTEYDQRGGPRVQSNFAVAHAAGRATSSGKVILVLALFFFTFIAMDGGNPQGDTYGFRNWNHPGAFALTISFRKNGPPDLWVVLRVFSLPSGLLHFALSAQSRSIPESTLKAAYKTIYIRFFLFFIGSAIAVGIELPSNDKTLPEILIGNGSGGGTAAASPYVIAMNNMGVSDPRAGEQELHLLALDGRAPAFFKTCTKQGVPIYAHALTMAFACLGFLQQSKQGAQVLSILVNLVTGGAFINYLVMPITYVFYHRATKVQGIDRKSLPYYGWGQPYCGCAASVLFTIVIGTFRYTSFSPFNVEAFFGCYTMTTLSIVLYIF</sequence>
<evidence type="ECO:0000313" key="8">
    <source>
        <dbReference type="EMBL" id="KAF4448418.1"/>
    </source>
</evidence>
<feature type="domain" description="Amino acid permease/ SLC12A" evidence="7">
    <location>
        <begin position="307"/>
        <end position="452"/>
    </location>
</feature>
<dbReference type="OrthoDB" id="1669814at2759"/>
<feature type="transmembrane region" description="Helical" evidence="6">
    <location>
        <begin position="392"/>
        <end position="414"/>
    </location>
</feature>
<organism evidence="8 9">
    <name type="scientific">Fusarium austroafricanum</name>
    <dbReference type="NCBI Taxonomy" id="2364996"/>
    <lineage>
        <taxon>Eukaryota</taxon>
        <taxon>Fungi</taxon>
        <taxon>Dikarya</taxon>
        <taxon>Ascomycota</taxon>
        <taxon>Pezizomycotina</taxon>
        <taxon>Sordariomycetes</taxon>
        <taxon>Hypocreomycetidae</taxon>
        <taxon>Hypocreales</taxon>
        <taxon>Nectriaceae</taxon>
        <taxon>Fusarium</taxon>
        <taxon>Fusarium concolor species complex</taxon>
    </lineage>
</organism>
<dbReference type="InterPro" id="IPR036291">
    <property type="entry name" value="NAD(P)-bd_dom_sf"/>
</dbReference>
<feature type="transmembrane region" description="Helical" evidence="6">
    <location>
        <begin position="511"/>
        <end position="534"/>
    </location>
</feature>
<keyword evidence="2 6" id="KW-0812">Transmembrane</keyword>
<protein>
    <submittedName>
        <fullName evidence="8">Amino acid transporter</fullName>
    </submittedName>
</protein>
<evidence type="ECO:0000256" key="1">
    <source>
        <dbReference type="ARBA" id="ARBA00004141"/>
    </source>
</evidence>
<evidence type="ECO:0000256" key="4">
    <source>
        <dbReference type="ARBA" id="ARBA00022989"/>
    </source>
</evidence>
<feature type="domain" description="Amino acid permease/ SLC12A" evidence="7">
    <location>
        <begin position="460"/>
        <end position="601"/>
    </location>
</feature>
<keyword evidence="3" id="KW-0521">NADP</keyword>
<keyword evidence="5 6" id="KW-0472">Membrane</keyword>
<dbReference type="Gene3D" id="3.40.50.720">
    <property type="entry name" value="NAD(P)-binding Rossmann-like Domain"/>
    <property type="match status" value="1"/>
</dbReference>
<dbReference type="AlphaFoldDB" id="A0A8H4KF05"/>
<dbReference type="InterPro" id="IPR050524">
    <property type="entry name" value="APC_YAT"/>
</dbReference>
<feature type="transmembrane region" description="Helical" evidence="6">
    <location>
        <begin position="360"/>
        <end position="380"/>
    </location>
</feature>
<proteinExistence type="predicted"/>
<dbReference type="PRINTS" id="PR00080">
    <property type="entry name" value="SDRFAMILY"/>
</dbReference>
<keyword evidence="9" id="KW-1185">Reference proteome</keyword>
<dbReference type="PANTHER" id="PTHR43341">
    <property type="entry name" value="AMINO ACID PERMEASE"/>
    <property type="match status" value="1"/>
</dbReference>
<dbReference type="EMBL" id="JAADJG010000341">
    <property type="protein sequence ID" value="KAF4448418.1"/>
    <property type="molecule type" value="Genomic_DNA"/>
</dbReference>
<accession>A0A8H4KF05</accession>
<dbReference type="GO" id="GO:0015171">
    <property type="term" value="F:amino acid transmembrane transporter activity"/>
    <property type="evidence" value="ECO:0007669"/>
    <property type="project" value="TreeGrafter"/>
</dbReference>
<feature type="transmembrane region" description="Helical" evidence="6">
    <location>
        <begin position="311"/>
        <end position="328"/>
    </location>
</feature>
<dbReference type="PANTHER" id="PTHR43341:SF6">
    <property type="entry name" value="AMINO ACID TRANSPORTER (EUROFUNG)"/>
    <property type="match status" value="1"/>
</dbReference>
<evidence type="ECO:0000256" key="5">
    <source>
        <dbReference type="ARBA" id="ARBA00023136"/>
    </source>
</evidence>
<dbReference type="InterPro" id="IPR004841">
    <property type="entry name" value="AA-permease/SLC12A_dom"/>
</dbReference>
<evidence type="ECO:0000256" key="6">
    <source>
        <dbReference type="SAM" id="Phobius"/>
    </source>
</evidence>
<feature type="transmembrane region" description="Helical" evidence="6">
    <location>
        <begin position="585"/>
        <end position="601"/>
    </location>
</feature>
<gene>
    <name evidence="8" type="ORF">F53441_8173</name>
</gene>
<feature type="transmembrane region" description="Helical" evidence="6">
    <location>
        <begin position="554"/>
        <end position="573"/>
    </location>
</feature>
<dbReference type="GO" id="GO:0016020">
    <property type="term" value="C:membrane"/>
    <property type="evidence" value="ECO:0007669"/>
    <property type="project" value="UniProtKB-SubCell"/>
</dbReference>
<reference evidence="8" key="1">
    <citation type="submission" date="2020-01" db="EMBL/GenBank/DDBJ databases">
        <title>Identification and distribution of gene clusters putatively required for synthesis of sphingolipid metabolism inhibitors in phylogenetically diverse species of the filamentous fungus Fusarium.</title>
        <authorList>
            <person name="Kim H.-S."/>
            <person name="Busman M."/>
            <person name="Brown D.W."/>
            <person name="Divon H."/>
            <person name="Uhlig S."/>
            <person name="Proctor R.H."/>
        </authorList>
    </citation>
    <scope>NUCLEOTIDE SEQUENCE</scope>
    <source>
        <strain evidence="8">NRRL 53441</strain>
    </source>
</reference>
<dbReference type="Pfam" id="PF00324">
    <property type="entry name" value="AA_permease"/>
    <property type="match status" value="2"/>
</dbReference>
<name>A0A8H4KF05_9HYPO</name>
<dbReference type="SUPFAM" id="SSF51735">
    <property type="entry name" value="NAD(P)-binding Rossmann-fold domains"/>
    <property type="match status" value="1"/>
</dbReference>
<dbReference type="InterPro" id="IPR002347">
    <property type="entry name" value="SDR_fam"/>
</dbReference>
<keyword evidence="4 6" id="KW-1133">Transmembrane helix</keyword>
<dbReference type="Proteomes" id="UP000605986">
    <property type="component" value="Unassembled WGS sequence"/>
</dbReference>
<evidence type="ECO:0000259" key="7">
    <source>
        <dbReference type="Pfam" id="PF00324"/>
    </source>
</evidence>
<evidence type="ECO:0000313" key="9">
    <source>
        <dbReference type="Proteomes" id="UP000605986"/>
    </source>
</evidence>
<comment type="caution">
    <text evidence="8">The sequence shown here is derived from an EMBL/GenBank/DDBJ whole genome shotgun (WGS) entry which is preliminary data.</text>
</comment>
<dbReference type="InterPro" id="IPR020904">
    <property type="entry name" value="Sc_DH/Rdtase_CS"/>
</dbReference>
<dbReference type="PRINTS" id="PR00081">
    <property type="entry name" value="GDHRDH"/>
</dbReference>
<evidence type="ECO:0000256" key="2">
    <source>
        <dbReference type="ARBA" id="ARBA00022692"/>
    </source>
</evidence>